<name>A0A6A5UZY5_9PLEO</name>
<dbReference type="EMBL" id="ML976700">
    <property type="protein sequence ID" value="KAF1970571.1"/>
    <property type="molecule type" value="Genomic_DNA"/>
</dbReference>
<dbReference type="AlphaFoldDB" id="A0A6A5UZY5"/>
<reference evidence="1" key="1">
    <citation type="journal article" date="2020" name="Stud. Mycol.">
        <title>101 Dothideomycetes genomes: a test case for predicting lifestyles and emergence of pathogens.</title>
        <authorList>
            <person name="Haridas S."/>
            <person name="Albert R."/>
            <person name="Binder M."/>
            <person name="Bloem J."/>
            <person name="Labutti K."/>
            <person name="Salamov A."/>
            <person name="Andreopoulos B."/>
            <person name="Baker S."/>
            <person name="Barry K."/>
            <person name="Bills G."/>
            <person name="Bluhm B."/>
            <person name="Cannon C."/>
            <person name="Castanera R."/>
            <person name="Culley D."/>
            <person name="Daum C."/>
            <person name="Ezra D."/>
            <person name="Gonzalez J."/>
            <person name="Henrissat B."/>
            <person name="Kuo A."/>
            <person name="Liang C."/>
            <person name="Lipzen A."/>
            <person name="Lutzoni F."/>
            <person name="Magnuson J."/>
            <person name="Mondo S."/>
            <person name="Nolan M."/>
            <person name="Ohm R."/>
            <person name="Pangilinan J."/>
            <person name="Park H.-J."/>
            <person name="Ramirez L."/>
            <person name="Alfaro M."/>
            <person name="Sun H."/>
            <person name="Tritt A."/>
            <person name="Yoshinaga Y."/>
            <person name="Zwiers L.-H."/>
            <person name="Turgeon B."/>
            <person name="Goodwin S."/>
            <person name="Spatafora J."/>
            <person name="Crous P."/>
            <person name="Grigoriev I."/>
        </authorList>
    </citation>
    <scope>NUCLEOTIDE SEQUENCE</scope>
    <source>
        <strain evidence="1">CBS 107.79</strain>
    </source>
</reference>
<proteinExistence type="predicted"/>
<accession>A0A6A5UZY5</accession>
<sequence>MPLCESLPTPEPVQGILMETVSLIEATDIMNHITELLPDIYELQWIPSFGELVTELATTMTPKRNSPLQAWKSGDHCLEKPASHRRCSSLMKPCSHQMRIDAFCSNGFPSPMKYTKRLYNTSKPVFRNLERYGRVRLQTQSSDYGVTRIVLRERR</sequence>
<evidence type="ECO:0000313" key="2">
    <source>
        <dbReference type="Proteomes" id="UP000800036"/>
    </source>
</evidence>
<gene>
    <name evidence="1" type="ORF">BU23DRAFT_210612</name>
</gene>
<evidence type="ECO:0000313" key="1">
    <source>
        <dbReference type="EMBL" id="KAF1970571.1"/>
    </source>
</evidence>
<protein>
    <submittedName>
        <fullName evidence="1">Uncharacterized protein</fullName>
    </submittedName>
</protein>
<dbReference type="Proteomes" id="UP000800036">
    <property type="component" value="Unassembled WGS sequence"/>
</dbReference>
<organism evidence="1 2">
    <name type="scientific">Bimuria novae-zelandiae CBS 107.79</name>
    <dbReference type="NCBI Taxonomy" id="1447943"/>
    <lineage>
        <taxon>Eukaryota</taxon>
        <taxon>Fungi</taxon>
        <taxon>Dikarya</taxon>
        <taxon>Ascomycota</taxon>
        <taxon>Pezizomycotina</taxon>
        <taxon>Dothideomycetes</taxon>
        <taxon>Pleosporomycetidae</taxon>
        <taxon>Pleosporales</taxon>
        <taxon>Massarineae</taxon>
        <taxon>Didymosphaeriaceae</taxon>
        <taxon>Bimuria</taxon>
    </lineage>
</organism>
<keyword evidence="2" id="KW-1185">Reference proteome</keyword>